<feature type="domain" description="HTH myb-type" evidence="8">
    <location>
        <begin position="940"/>
        <end position="986"/>
    </location>
</feature>
<dbReference type="InterPro" id="IPR013087">
    <property type="entry name" value="Znf_C2H2_type"/>
</dbReference>
<feature type="compositionally biased region" description="Acidic residues" evidence="5">
    <location>
        <begin position="199"/>
        <end position="209"/>
    </location>
</feature>
<feature type="compositionally biased region" description="Low complexity" evidence="5">
    <location>
        <begin position="210"/>
        <end position="223"/>
    </location>
</feature>
<gene>
    <name evidence="9" type="ORF">A1O7_04210</name>
</gene>
<feature type="domain" description="Myb-like" evidence="6">
    <location>
        <begin position="940"/>
        <end position="982"/>
    </location>
</feature>
<feature type="domain" description="C2H2-type" evidence="7">
    <location>
        <begin position="337"/>
        <end position="369"/>
    </location>
</feature>
<feature type="compositionally biased region" description="Low complexity" evidence="5">
    <location>
        <begin position="544"/>
        <end position="557"/>
    </location>
</feature>
<comment type="caution">
    <text evidence="9">The sequence shown here is derived from an EMBL/GenBank/DDBJ whole genome shotgun (WGS) entry which is preliminary data.</text>
</comment>
<dbReference type="GO" id="GO:0005634">
    <property type="term" value="C:nucleus"/>
    <property type="evidence" value="ECO:0007669"/>
    <property type="project" value="UniProtKB-SubCell"/>
</dbReference>
<dbReference type="PROSITE" id="PS50090">
    <property type="entry name" value="MYB_LIKE"/>
    <property type="match status" value="2"/>
</dbReference>
<feature type="compositionally biased region" description="Acidic residues" evidence="5">
    <location>
        <begin position="1264"/>
        <end position="1296"/>
    </location>
</feature>
<evidence type="ECO:0000256" key="1">
    <source>
        <dbReference type="ARBA" id="ARBA00004123"/>
    </source>
</evidence>
<dbReference type="PROSITE" id="PS50157">
    <property type="entry name" value="ZINC_FINGER_C2H2_2"/>
    <property type="match status" value="4"/>
</dbReference>
<evidence type="ECO:0000313" key="10">
    <source>
        <dbReference type="Proteomes" id="UP000019473"/>
    </source>
</evidence>
<organism evidence="9 10">
    <name type="scientific">Cladophialophora yegresii CBS 114405</name>
    <dbReference type="NCBI Taxonomy" id="1182544"/>
    <lineage>
        <taxon>Eukaryota</taxon>
        <taxon>Fungi</taxon>
        <taxon>Dikarya</taxon>
        <taxon>Ascomycota</taxon>
        <taxon>Pezizomycotina</taxon>
        <taxon>Eurotiomycetes</taxon>
        <taxon>Chaetothyriomycetidae</taxon>
        <taxon>Chaetothyriales</taxon>
        <taxon>Herpotrichiellaceae</taxon>
        <taxon>Cladophialophora</taxon>
    </lineage>
</organism>
<dbReference type="GO" id="GO:0003700">
    <property type="term" value="F:DNA-binding transcription factor activity"/>
    <property type="evidence" value="ECO:0007669"/>
    <property type="project" value="TreeGrafter"/>
</dbReference>
<dbReference type="GeneID" id="19178799"/>
<feature type="domain" description="C2H2-type" evidence="7">
    <location>
        <begin position="368"/>
        <end position="395"/>
    </location>
</feature>
<dbReference type="InterPro" id="IPR051651">
    <property type="entry name" value="DMTF1_DNA-bind_reg"/>
</dbReference>
<feature type="region of interest" description="Disordered" evidence="5">
    <location>
        <begin position="45"/>
        <end position="173"/>
    </location>
</feature>
<feature type="region of interest" description="Disordered" evidence="5">
    <location>
        <begin position="484"/>
        <end position="786"/>
    </location>
</feature>
<reference evidence="9 10" key="1">
    <citation type="submission" date="2013-03" db="EMBL/GenBank/DDBJ databases">
        <title>The Genome Sequence of Cladophialophora yegresii CBS 114405.</title>
        <authorList>
            <consortium name="The Broad Institute Genomics Platform"/>
            <person name="Cuomo C."/>
            <person name="de Hoog S."/>
            <person name="Gorbushina A."/>
            <person name="Walker B."/>
            <person name="Young S.K."/>
            <person name="Zeng Q."/>
            <person name="Gargeya S."/>
            <person name="Fitzgerald M."/>
            <person name="Haas B."/>
            <person name="Abouelleil A."/>
            <person name="Allen A.W."/>
            <person name="Alvarado L."/>
            <person name="Arachchi H.M."/>
            <person name="Berlin A.M."/>
            <person name="Chapman S.B."/>
            <person name="Gainer-Dewar J."/>
            <person name="Goldberg J."/>
            <person name="Griggs A."/>
            <person name="Gujja S."/>
            <person name="Hansen M."/>
            <person name="Howarth C."/>
            <person name="Imamovic A."/>
            <person name="Ireland A."/>
            <person name="Larimer J."/>
            <person name="McCowan C."/>
            <person name="Murphy C."/>
            <person name="Pearson M."/>
            <person name="Poon T.W."/>
            <person name="Priest M."/>
            <person name="Roberts A."/>
            <person name="Saif S."/>
            <person name="Shea T."/>
            <person name="Sisk P."/>
            <person name="Sykes S."/>
            <person name="Wortman J."/>
            <person name="Nusbaum C."/>
            <person name="Birren B."/>
        </authorList>
    </citation>
    <scope>NUCLEOTIDE SEQUENCE [LARGE SCALE GENOMIC DNA]</scope>
    <source>
        <strain evidence="9 10">CBS 114405</strain>
    </source>
</reference>
<comment type="subcellular location">
    <subcellularLocation>
        <location evidence="1">Nucleus</location>
    </subcellularLocation>
</comment>
<evidence type="ECO:0000256" key="2">
    <source>
        <dbReference type="ARBA" id="ARBA00023125"/>
    </source>
</evidence>
<feature type="compositionally biased region" description="Acidic residues" evidence="5">
    <location>
        <begin position="1303"/>
        <end position="1319"/>
    </location>
</feature>
<dbReference type="Gene3D" id="3.30.160.60">
    <property type="entry name" value="Classic Zinc Finger"/>
    <property type="match status" value="2"/>
</dbReference>
<feature type="compositionally biased region" description="Acidic residues" evidence="5">
    <location>
        <begin position="1372"/>
        <end position="1388"/>
    </location>
</feature>
<dbReference type="OrthoDB" id="39591at2759"/>
<evidence type="ECO:0000256" key="3">
    <source>
        <dbReference type="ARBA" id="ARBA00023242"/>
    </source>
</evidence>
<feature type="compositionally biased region" description="Basic and acidic residues" evidence="5">
    <location>
        <begin position="739"/>
        <end position="754"/>
    </location>
</feature>
<feature type="domain" description="Myb-like" evidence="6">
    <location>
        <begin position="984"/>
        <end position="1046"/>
    </location>
</feature>
<feature type="region of interest" description="Disordered" evidence="5">
    <location>
        <begin position="1"/>
        <end position="20"/>
    </location>
</feature>
<feature type="compositionally biased region" description="Basic residues" evidence="5">
    <location>
        <begin position="103"/>
        <end position="113"/>
    </location>
</feature>
<dbReference type="SMART" id="SM00717">
    <property type="entry name" value="SANT"/>
    <property type="match status" value="2"/>
</dbReference>
<evidence type="ECO:0000259" key="7">
    <source>
        <dbReference type="PROSITE" id="PS50157"/>
    </source>
</evidence>
<dbReference type="InterPro" id="IPR001005">
    <property type="entry name" value="SANT/Myb"/>
</dbReference>
<evidence type="ECO:0000256" key="4">
    <source>
        <dbReference type="PROSITE-ProRule" id="PRU00042"/>
    </source>
</evidence>
<feature type="compositionally biased region" description="Acidic residues" evidence="5">
    <location>
        <begin position="1233"/>
        <end position="1247"/>
    </location>
</feature>
<feature type="region of interest" description="Disordered" evidence="5">
    <location>
        <begin position="1080"/>
        <end position="1453"/>
    </location>
</feature>
<name>W9W6A7_9EURO</name>
<feature type="compositionally biased region" description="Acidic residues" evidence="5">
    <location>
        <begin position="419"/>
        <end position="439"/>
    </location>
</feature>
<feature type="compositionally biased region" description="Acidic residues" evidence="5">
    <location>
        <begin position="1098"/>
        <end position="1140"/>
    </location>
</feature>
<dbReference type="SUPFAM" id="SSF46689">
    <property type="entry name" value="Homeodomain-like"/>
    <property type="match status" value="2"/>
</dbReference>
<feature type="compositionally biased region" description="Acidic residues" evidence="5">
    <location>
        <begin position="1345"/>
        <end position="1365"/>
    </location>
</feature>
<keyword evidence="4" id="KW-0863">Zinc-finger</keyword>
<accession>W9W6A7</accession>
<feature type="compositionally biased region" description="Polar residues" evidence="5">
    <location>
        <begin position="1420"/>
        <end position="1431"/>
    </location>
</feature>
<dbReference type="HOGENOM" id="CLU_006881_0_0_1"/>
<dbReference type="SMART" id="SM00355">
    <property type="entry name" value="ZnF_C2H2"/>
    <property type="match status" value="4"/>
</dbReference>
<dbReference type="Gene3D" id="1.10.10.60">
    <property type="entry name" value="Homeodomain-like"/>
    <property type="match status" value="2"/>
</dbReference>
<dbReference type="InterPro" id="IPR036236">
    <property type="entry name" value="Znf_C2H2_sf"/>
</dbReference>
<feature type="compositionally biased region" description="Basic and acidic residues" evidence="5">
    <location>
        <begin position="143"/>
        <end position="154"/>
    </location>
</feature>
<feature type="domain" description="C2H2-type" evidence="7">
    <location>
        <begin position="819"/>
        <end position="843"/>
    </location>
</feature>
<dbReference type="CDD" id="cd00167">
    <property type="entry name" value="SANT"/>
    <property type="match status" value="2"/>
</dbReference>
<dbReference type="EMBL" id="AMGW01000003">
    <property type="protein sequence ID" value="EXJ60061.1"/>
    <property type="molecule type" value="Genomic_DNA"/>
</dbReference>
<sequence length="1453" mass="161175">MGNAQSQEGDSADLATQAGTEDREYALSVAEDREVIELTVPLVEFDLSKISDDRDASEQPTTSHVEPDRGVSDASPNEVRRTDSPKPQKRARRKKQTADKQAGRKRSERKARRSPNNTSNEAASDVLVRESQPAPESLDPTEEDRPLKETEPETYHIYATSDESDVEDGDHRMTGRVINGFKAVNGLGHHDLPEVQDGSADDSGSDQEDAAQASAQTSDPDSAVEALNLLASVAVTEPLATGPPTEGTTKLPPPSQTSEGRYLCPWFDSQGCTQTFAQKQGAIRHAKLPHATTTVETFAQAPTTQTTTAAQTQATQSTDPSQNAEVPPPKVTSEGRYTCPWVDVYECDLTFAQRKGAMRHANIHTKRFTCAVCNKAMSRQDSLLTHMKQHSALEIAAATNADGEMTQKEDTLGQQSNELPEEVDDEAEEPQQDVSDDVSGEFATPEVTPRSDEDAQRSSVESLPQDVQEVGDTVMQDAEIIGDAANEVSDRQSTEPSSIFEEEETRAKQTPITMGKLKRKRIVEDAQGVSRQSPKRAKRRKKTSWSTPPTSIPSIEPARPETPKGSAVETAARSRQITDKIVPRLQNRQGSMDDWAQKFTPGSNLKHPTLNPTPPRPRTQQTEVVIPHTSHAGPSGLKQRRTRAPPSDEAMVVGDEDVGADSFTKFRHKKSRKTMYATPKGKKRAEPDVEYSTPAKEATVNEGERSEADVSDTDGMSPVDIATSVAKRTFPGRDQAPTGDDHQDSEFEVTRAPESDNESIQTARPAALAKKARKSTGTKKTERQNPANTVECLRCHRVFASQDQLRRHQKKRSAHIGLVKCHDCSEEFYATAALIRHEKDAGHGRGNGLQGRIGAFSQDEVNKLNKWRDTFCEYHNISRTEFNDMMTGTLERGKGSSWSWAFVKRAEFLKEYLDVLPDRNKRSMLRYRERNFQNVEGMKNWSAEDDKELIRLQKELGTKWVEIARRLGRNADAVSQRWRHKLQYGEVETGEWSKAERDKFAEILGEFVTDADGNELEQTQIPWNKVSEKMGSRSAQQCSNHYRALHAKKEHGRWVRVDALEKTPGSSRILKTSKMALRLSGELRGRRTPKKGLSEEFIREDDDGDDEAEPAEEDPEDEHAQDDSSDAQEAESEAEDEEEENSRSASEEYTSPAPVSRKRNPLPTKTPSKPMRSSQLFEQTQTNTSALKPSQTSSRRKSGQPSQDRQSPNIPIQRRHISSKPPLEEIRTLDNGQLDDDVEDESEDGDEDARKRKSSQELGIVTDTDVDEAGNESEAEGDEEVPQESLPEDSADDLENEVTRTESDEETPDEDAEASDDEQAVPYESDGERVAKSDSNAGDLVDNGAEAEDTEGSADTDEDVQDSDDRDAQSASEDESVPESEEEDDSQEDVPAAEAEPPASSFMASINESAKRANIKKVRSSSQNHGQTILGSATPRRHNRRDIWQRESDEDSD</sequence>
<feature type="region of interest" description="Disordered" evidence="5">
    <location>
        <begin position="299"/>
        <end position="332"/>
    </location>
</feature>
<feature type="region of interest" description="Disordered" evidence="5">
    <location>
        <begin position="238"/>
        <end position="258"/>
    </location>
</feature>
<keyword evidence="4" id="KW-0479">Metal-binding</keyword>
<keyword evidence="2" id="KW-0238">DNA-binding</keyword>
<feature type="compositionally biased region" description="Polar residues" evidence="5">
    <location>
        <begin position="1163"/>
        <end position="1210"/>
    </location>
</feature>
<feature type="compositionally biased region" description="Low complexity" evidence="5">
    <location>
        <begin position="1389"/>
        <end position="1399"/>
    </location>
</feature>
<feature type="domain" description="C2H2-type" evidence="7">
    <location>
        <begin position="790"/>
        <end position="820"/>
    </location>
</feature>
<keyword evidence="10" id="KW-1185">Reference proteome</keyword>
<dbReference type="InterPro" id="IPR009057">
    <property type="entry name" value="Homeodomain-like_sf"/>
</dbReference>
<feature type="compositionally biased region" description="Basic and acidic residues" evidence="5">
    <location>
        <begin position="46"/>
        <end position="57"/>
    </location>
</feature>
<dbReference type="SUPFAM" id="SSF57667">
    <property type="entry name" value="beta-beta-alpha zinc fingers"/>
    <property type="match status" value="1"/>
</dbReference>
<proteinExistence type="predicted"/>
<feature type="compositionally biased region" description="Basic residues" evidence="5">
    <location>
        <begin position="533"/>
        <end position="543"/>
    </location>
</feature>
<dbReference type="RefSeq" id="XP_007756414.1">
    <property type="nucleotide sequence ID" value="XM_007758224.1"/>
</dbReference>
<evidence type="ECO:0000256" key="5">
    <source>
        <dbReference type="SAM" id="MobiDB-lite"/>
    </source>
</evidence>
<dbReference type="Pfam" id="PF13921">
    <property type="entry name" value="Myb_DNA-bind_6"/>
    <property type="match status" value="1"/>
</dbReference>
<dbReference type="STRING" id="1182544.W9W6A7"/>
<dbReference type="PANTHER" id="PTHR46380">
    <property type="entry name" value="CYCLIN-D-BINDING MYB-LIKE TRANSCRIPTION FACTOR 1"/>
    <property type="match status" value="1"/>
</dbReference>
<protein>
    <submittedName>
        <fullName evidence="9">Uncharacterized protein</fullName>
    </submittedName>
</protein>
<dbReference type="PROSITE" id="PS00028">
    <property type="entry name" value="ZINC_FINGER_C2H2_1"/>
    <property type="match status" value="2"/>
</dbReference>
<dbReference type="PANTHER" id="PTHR46380:SF2">
    <property type="entry name" value="CYCLIN-D-BINDING MYB-LIKE TRANSCRIPTION FACTOR 1"/>
    <property type="match status" value="1"/>
</dbReference>
<dbReference type="PROSITE" id="PS51294">
    <property type="entry name" value="HTH_MYB"/>
    <property type="match status" value="1"/>
</dbReference>
<dbReference type="Pfam" id="PF00096">
    <property type="entry name" value="zf-C2H2"/>
    <property type="match status" value="2"/>
</dbReference>
<evidence type="ECO:0000259" key="6">
    <source>
        <dbReference type="PROSITE" id="PS50090"/>
    </source>
</evidence>
<evidence type="ECO:0000313" key="9">
    <source>
        <dbReference type="EMBL" id="EXJ60061.1"/>
    </source>
</evidence>
<dbReference type="Proteomes" id="UP000019473">
    <property type="component" value="Unassembled WGS sequence"/>
</dbReference>
<dbReference type="GO" id="GO:0000976">
    <property type="term" value="F:transcription cis-regulatory region binding"/>
    <property type="evidence" value="ECO:0007669"/>
    <property type="project" value="TreeGrafter"/>
</dbReference>
<dbReference type="InterPro" id="IPR017930">
    <property type="entry name" value="Myb_dom"/>
</dbReference>
<evidence type="ECO:0000259" key="8">
    <source>
        <dbReference type="PROSITE" id="PS51294"/>
    </source>
</evidence>
<keyword evidence="3" id="KW-0539">Nucleus</keyword>
<dbReference type="eggNOG" id="KOG0051">
    <property type="taxonomic scope" value="Eukaryota"/>
</dbReference>
<dbReference type="GO" id="GO:0008270">
    <property type="term" value="F:zinc ion binding"/>
    <property type="evidence" value="ECO:0007669"/>
    <property type="project" value="UniProtKB-KW"/>
</dbReference>
<feature type="region of interest" description="Disordered" evidence="5">
    <location>
        <begin position="185"/>
        <end position="224"/>
    </location>
</feature>
<feature type="compositionally biased region" description="Low complexity" evidence="5">
    <location>
        <begin position="299"/>
        <end position="318"/>
    </location>
</feature>
<keyword evidence="4" id="KW-0862">Zinc</keyword>
<dbReference type="VEuPathDB" id="FungiDB:A1O7_04210"/>
<feature type="region of interest" description="Disordered" evidence="5">
    <location>
        <begin position="403"/>
        <end position="467"/>
    </location>
</feature>